<protein>
    <submittedName>
        <fullName evidence="4">Putative choline dehydrogenase protein</fullName>
    </submittedName>
</protein>
<dbReference type="PROSITE" id="PS00624">
    <property type="entry name" value="GMC_OXRED_2"/>
    <property type="match status" value="1"/>
</dbReference>
<keyword evidence="5" id="KW-1185">Reference proteome</keyword>
<dbReference type="InterPro" id="IPR012132">
    <property type="entry name" value="GMC_OxRdtase"/>
</dbReference>
<keyword evidence="2" id="KW-0285">Flavoprotein</keyword>
<proteinExistence type="inferred from homology"/>
<evidence type="ECO:0000256" key="1">
    <source>
        <dbReference type="ARBA" id="ARBA00010790"/>
    </source>
</evidence>
<comment type="cofactor">
    <cofactor evidence="2">
        <name>FAD</name>
        <dbReference type="ChEBI" id="CHEBI:57692"/>
    </cofactor>
</comment>
<organism evidence="4 5">
    <name type="scientific">Eutypa lata (strain UCR-EL1)</name>
    <name type="common">Grapevine dieback disease fungus</name>
    <name type="synonym">Eutypa armeniacae</name>
    <dbReference type="NCBI Taxonomy" id="1287681"/>
    <lineage>
        <taxon>Eukaryota</taxon>
        <taxon>Fungi</taxon>
        <taxon>Dikarya</taxon>
        <taxon>Ascomycota</taxon>
        <taxon>Pezizomycotina</taxon>
        <taxon>Sordariomycetes</taxon>
        <taxon>Xylariomycetidae</taxon>
        <taxon>Xylariales</taxon>
        <taxon>Diatrypaceae</taxon>
        <taxon>Eutypa</taxon>
    </lineage>
</organism>
<name>M7SQK6_EUTLA</name>
<reference evidence="5" key="1">
    <citation type="journal article" date="2013" name="Genome Announc.">
        <title>Draft genome sequence of the grapevine dieback fungus Eutypa lata UCR-EL1.</title>
        <authorList>
            <person name="Blanco-Ulate B."/>
            <person name="Rolshausen P.E."/>
            <person name="Cantu D."/>
        </authorList>
    </citation>
    <scope>NUCLEOTIDE SEQUENCE [LARGE SCALE GENOMIC DNA]</scope>
    <source>
        <strain evidence="5">UCR-EL1</strain>
    </source>
</reference>
<dbReference type="Pfam" id="PF00732">
    <property type="entry name" value="GMC_oxred_N"/>
    <property type="match status" value="1"/>
</dbReference>
<dbReference type="OMA" id="AHHFTGT"/>
<dbReference type="OrthoDB" id="269227at2759"/>
<dbReference type="InterPro" id="IPR007867">
    <property type="entry name" value="GMC_OxRtase_C"/>
</dbReference>
<dbReference type="Proteomes" id="UP000012174">
    <property type="component" value="Unassembled WGS sequence"/>
</dbReference>
<dbReference type="SUPFAM" id="SSF54373">
    <property type="entry name" value="FAD-linked reductases, C-terminal domain"/>
    <property type="match status" value="1"/>
</dbReference>
<dbReference type="PANTHER" id="PTHR11552:SF210">
    <property type="entry name" value="GLUCOSE-METHANOL-CHOLINE OXIDOREDUCTASE N-TERMINAL DOMAIN-CONTAINING PROTEIN-RELATED"/>
    <property type="match status" value="1"/>
</dbReference>
<dbReference type="PANTHER" id="PTHR11552">
    <property type="entry name" value="GLUCOSE-METHANOL-CHOLINE GMC OXIDOREDUCTASE"/>
    <property type="match status" value="1"/>
</dbReference>
<dbReference type="KEGG" id="ela:UCREL1_4254"/>
<dbReference type="eggNOG" id="KOG1238">
    <property type="taxonomic scope" value="Eukaryota"/>
</dbReference>
<dbReference type="Pfam" id="PF05199">
    <property type="entry name" value="GMC_oxred_C"/>
    <property type="match status" value="1"/>
</dbReference>
<keyword evidence="2" id="KW-0274">FAD</keyword>
<dbReference type="HOGENOM" id="CLU_002865_6_1_1"/>
<comment type="similarity">
    <text evidence="1">Belongs to the GMC oxidoreductase family.</text>
</comment>
<dbReference type="InterPro" id="IPR000172">
    <property type="entry name" value="GMC_OxRdtase_N"/>
</dbReference>
<dbReference type="GO" id="GO:0016614">
    <property type="term" value="F:oxidoreductase activity, acting on CH-OH group of donors"/>
    <property type="evidence" value="ECO:0007669"/>
    <property type="project" value="InterPro"/>
</dbReference>
<accession>M7SQK6</accession>
<dbReference type="EMBL" id="KB706190">
    <property type="protein sequence ID" value="EMR68739.1"/>
    <property type="molecule type" value="Genomic_DNA"/>
</dbReference>
<dbReference type="SUPFAM" id="SSF51905">
    <property type="entry name" value="FAD/NAD(P)-binding domain"/>
    <property type="match status" value="1"/>
</dbReference>
<evidence type="ECO:0000256" key="2">
    <source>
        <dbReference type="PIRSR" id="PIRSR000137-2"/>
    </source>
</evidence>
<feature type="domain" description="Glucose-methanol-choline oxidoreductase N-terminal" evidence="3">
    <location>
        <begin position="146"/>
        <end position="160"/>
    </location>
</feature>
<dbReference type="AlphaFoldDB" id="M7SQK6"/>
<dbReference type="PIRSF" id="PIRSF000137">
    <property type="entry name" value="Alcohol_oxidase"/>
    <property type="match status" value="1"/>
</dbReference>
<feature type="binding site" evidence="2">
    <location>
        <begin position="462"/>
        <end position="463"/>
    </location>
    <ligand>
        <name>FAD</name>
        <dbReference type="ChEBI" id="CHEBI:57692"/>
    </ligand>
</feature>
<dbReference type="Gene3D" id="3.30.560.10">
    <property type="entry name" value="Glucose Oxidase, domain 3"/>
    <property type="match status" value="2"/>
</dbReference>
<evidence type="ECO:0000259" key="3">
    <source>
        <dbReference type="PROSITE" id="PS00624"/>
    </source>
</evidence>
<dbReference type="GO" id="GO:0050660">
    <property type="term" value="F:flavin adenine dinucleotide binding"/>
    <property type="evidence" value="ECO:0007669"/>
    <property type="project" value="InterPro"/>
</dbReference>
<gene>
    <name evidence="4" type="ORF">UCREL1_4254</name>
</gene>
<dbReference type="InterPro" id="IPR036188">
    <property type="entry name" value="FAD/NAD-bd_sf"/>
</dbReference>
<evidence type="ECO:0000313" key="4">
    <source>
        <dbReference type="EMBL" id="EMR68739.1"/>
    </source>
</evidence>
<dbReference type="Pfam" id="PF13450">
    <property type="entry name" value="NAD_binding_8"/>
    <property type="match status" value="1"/>
</dbReference>
<evidence type="ECO:0000313" key="5">
    <source>
        <dbReference type="Proteomes" id="UP000012174"/>
    </source>
</evidence>
<sequence length="483" mass="51286">MESTSFDFVIIGGGVSGLVLAARLTKDADTQVLVIEAGEDQTSDPRVNIPGMWPALIVAGNPFTGQSSGGLTVADSIHPVTKQRSYAGNAYLQPARSRDNLTIWTSTLAEKVTFDQSNGTVATGVQVVKDGESKFVAAHEVIVAAGTINSPQLLELSGVGDAKLLQSLGINVVIDNPHVGENLQNHPMTTMSFEVRDQSGFATMDKIARQDPSAIAAAMEAYSKQKGPLSRSGTNSTAQLPLPGIETEDGQRKLHELLQSVGLGTSENPNSFTKAHESFVRFVLLSSTEASGCYTAFPGFAGANSDGSMAGPPPGQENYFTIILLLAHPLSRGSVHINSKSTSPSAVTIDPKYFTHPLDLEVLARHLQFVETIASTEPLATHLKLDGKRSPLAPPAGELADLVKAKEYIRKTAVGAHHFTGTCSMMPKELGGVVDAQLRVYGCRNLRVCDASIIPLTPRTNPQATVYGVAEHAAHIIMSGRRD</sequence>
<dbReference type="Gene3D" id="3.50.50.60">
    <property type="entry name" value="FAD/NAD(P)-binding domain"/>
    <property type="match status" value="2"/>
</dbReference>